<name>A0A0E3URS5_9ABAC</name>
<organism evidence="1 2">
    <name type="scientific">Lambdina fiscellaria nucleopolyhedrovirus</name>
    <dbReference type="NCBI Taxonomy" id="1642929"/>
    <lineage>
        <taxon>Viruses</taxon>
        <taxon>Viruses incertae sedis</taxon>
        <taxon>Naldaviricetes</taxon>
        <taxon>Lefavirales</taxon>
        <taxon>Baculoviridae</taxon>
        <taxon>Alphabaculovirus</taxon>
        <taxon>Alphabaculovirus lafiscellariae</taxon>
    </lineage>
</organism>
<accession>A0A0E3URS5</accession>
<reference evidence="1 2" key="1">
    <citation type="journal article" date="2015" name="Genome Announc.">
        <title>Genome Sequence of an Alphabaculovirus Isolated from the Oak Looper, Lambdina fiscellaria, Contains a Putative 2-Kilobase-Pair Transposable Element Encoding a Transposase and a FLYWCH Domain-Containing Protein.</title>
        <authorList>
            <person name="Rohrmann G.F."/>
            <person name="Erlandson M.A."/>
            <person name="Theilmann D.A."/>
        </authorList>
    </citation>
    <scope>NUCLEOTIDE SEQUENCE [LARGE SCALE GENOMIC DNA]</scope>
    <source>
        <strain evidence="1">GR15</strain>
    </source>
</reference>
<dbReference type="EMBL" id="KP752043">
    <property type="protein sequence ID" value="AKC91734.1"/>
    <property type="molecule type" value="Genomic_DNA"/>
</dbReference>
<dbReference type="RefSeq" id="YP_009133317.1">
    <property type="nucleotide sequence ID" value="NC_026922.1"/>
</dbReference>
<proteinExistence type="predicted"/>
<dbReference type="Proteomes" id="UP000201190">
    <property type="component" value="Segment"/>
</dbReference>
<sequence>MFTFLYKNTQTLTVYYVNNDFFFSRSDIKNYTKGRCCWINRQNRQLCADFEQWFERSNIIRVDAAMVYLSCFTSTEAMIRFIKKKVMPVICKFEKSLHHKRNVEKKRRLQVDVKKINSIKKRLFE</sequence>
<keyword evidence="2" id="KW-1185">Reference proteome</keyword>
<dbReference type="KEGG" id="vg:24170938"/>
<evidence type="ECO:0000313" key="1">
    <source>
        <dbReference type="EMBL" id="AKC91734.1"/>
    </source>
</evidence>
<protein>
    <submittedName>
        <fullName evidence="1">Uncharacterized protein</fullName>
    </submittedName>
</protein>
<dbReference type="GeneID" id="24170938"/>
<evidence type="ECO:0000313" key="2">
    <source>
        <dbReference type="Proteomes" id="UP000201190"/>
    </source>
</evidence>